<feature type="compositionally biased region" description="Polar residues" evidence="1">
    <location>
        <begin position="36"/>
        <end position="46"/>
    </location>
</feature>
<dbReference type="EMBL" id="JARPOI010000010">
    <property type="protein sequence ID" value="KAJ9170215.1"/>
    <property type="molecule type" value="Genomic_DNA"/>
</dbReference>
<proteinExistence type="predicted"/>
<name>A0ABQ9LTK5_HEVBR</name>
<reference evidence="2 3" key="1">
    <citation type="journal article" date="2023" name="Plant Biotechnol. J.">
        <title>Chromosome-level wild Hevea brasiliensis genome provides new tools for genomic-assisted breeding and valuable loci to elevate rubber yield.</title>
        <authorList>
            <person name="Cheng H."/>
            <person name="Song X."/>
            <person name="Hu Y."/>
            <person name="Wu T."/>
            <person name="Yang Q."/>
            <person name="An Z."/>
            <person name="Feng S."/>
            <person name="Deng Z."/>
            <person name="Wu W."/>
            <person name="Zeng X."/>
            <person name="Tu M."/>
            <person name="Wang X."/>
            <person name="Huang H."/>
        </authorList>
    </citation>
    <scope>NUCLEOTIDE SEQUENCE [LARGE SCALE GENOMIC DNA]</scope>
    <source>
        <strain evidence="2">MT/VB/25A 57/8</strain>
    </source>
</reference>
<keyword evidence="3" id="KW-1185">Reference proteome</keyword>
<sequence>MSDPTKKNSSQANSCPNSHFSNLPPPRGLVKKNTKKNSSQANSCPTLTSLTFRRLEGWSRRIFLEEMNALHQTPRKKK</sequence>
<organism evidence="2 3">
    <name type="scientific">Hevea brasiliensis</name>
    <name type="common">Para rubber tree</name>
    <name type="synonym">Siphonia brasiliensis</name>
    <dbReference type="NCBI Taxonomy" id="3981"/>
    <lineage>
        <taxon>Eukaryota</taxon>
        <taxon>Viridiplantae</taxon>
        <taxon>Streptophyta</taxon>
        <taxon>Embryophyta</taxon>
        <taxon>Tracheophyta</taxon>
        <taxon>Spermatophyta</taxon>
        <taxon>Magnoliopsida</taxon>
        <taxon>eudicotyledons</taxon>
        <taxon>Gunneridae</taxon>
        <taxon>Pentapetalae</taxon>
        <taxon>rosids</taxon>
        <taxon>fabids</taxon>
        <taxon>Malpighiales</taxon>
        <taxon>Euphorbiaceae</taxon>
        <taxon>Crotonoideae</taxon>
        <taxon>Micrandreae</taxon>
        <taxon>Hevea</taxon>
    </lineage>
</organism>
<comment type="caution">
    <text evidence="2">The sequence shown here is derived from an EMBL/GenBank/DDBJ whole genome shotgun (WGS) entry which is preliminary data.</text>
</comment>
<protein>
    <submittedName>
        <fullName evidence="2">Uncharacterized protein</fullName>
    </submittedName>
</protein>
<evidence type="ECO:0000313" key="3">
    <source>
        <dbReference type="Proteomes" id="UP001174677"/>
    </source>
</evidence>
<accession>A0ABQ9LTK5</accession>
<dbReference type="Proteomes" id="UP001174677">
    <property type="component" value="Chromosome 10"/>
</dbReference>
<feature type="region of interest" description="Disordered" evidence="1">
    <location>
        <begin position="1"/>
        <end position="46"/>
    </location>
</feature>
<feature type="compositionally biased region" description="Polar residues" evidence="1">
    <location>
        <begin position="7"/>
        <end position="21"/>
    </location>
</feature>
<evidence type="ECO:0000313" key="2">
    <source>
        <dbReference type="EMBL" id="KAJ9170215.1"/>
    </source>
</evidence>
<evidence type="ECO:0000256" key="1">
    <source>
        <dbReference type="SAM" id="MobiDB-lite"/>
    </source>
</evidence>
<gene>
    <name evidence="2" type="ORF">P3X46_018340</name>
</gene>